<dbReference type="PANTHER" id="PTHR46599:SF3">
    <property type="entry name" value="PIGGYBAC TRANSPOSABLE ELEMENT-DERIVED PROTEIN 4"/>
    <property type="match status" value="1"/>
</dbReference>
<comment type="caution">
    <text evidence="3">The sequence shown here is derived from an EMBL/GenBank/DDBJ whole genome shotgun (WGS) entry which is preliminary data.</text>
</comment>
<evidence type="ECO:0000256" key="1">
    <source>
        <dbReference type="SAM" id="MobiDB-lite"/>
    </source>
</evidence>
<dbReference type="Proteomes" id="UP000821866">
    <property type="component" value="Chromosome 1"/>
</dbReference>
<evidence type="ECO:0000313" key="4">
    <source>
        <dbReference type="Proteomes" id="UP000821866"/>
    </source>
</evidence>
<dbReference type="AlphaFoldDB" id="A0A9J6EVS3"/>
<organism evidence="3 4">
    <name type="scientific">Rhipicephalus microplus</name>
    <name type="common">Cattle tick</name>
    <name type="synonym">Boophilus microplus</name>
    <dbReference type="NCBI Taxonomy" id="6941"/>
    <lineage>
        <taxon>Eukaryota</taxon>
        <taxon>Metazoa</taxon>
        <taxon>Ecdysozoa</taxon>
        <taxon>Arthropoda</taxon>
        <taxon>Chelicerata</taxon>
        <taxon>Arachnida</taxon>
        <taxon>Acari</taxon>
        <taxon>Parasitiformes</taxon>
        <taxon>Ixodida</taxon>
        <taxon>Ixodoidea</taxon>
        <taxon>Ixodidae</taxon>
        <taxon>Rhipicephalinae</taxon>
        <taxon>Rhipicephalus</taxon>
        <taxon>Boophilus</taxon>
    </lineage>
</organism>
<gene>
    <name evidence="3" type="ORF">HPB51_001549</name>
</gene>
<dbReference type="VEuPathDB" id="VectorBase:LOC119161588"/>
<feature type="domain" description="PiggyBac transposable element-derived protein" evidence="2">
    <location>
        <begin position="170"/>
        <end position="272"/>
    </location>
</feature>
<evidence type="ECO:0000259" key="2">
    <source>
        <dbReference type="Pfam" id="PF13843"/>
    </source>
</evidence>
<protein>
    <recommendedName>
        <fullName evidence="2">PiggyBac transposable element-derived protein domain-containing protein</fullName>
    </recommendedName>
</protein>
<evidence type="ECO:0000313" key="3">
    <source>
        <dbReference type="EMBL" id="KAH8038434.1"/>
    </source>
</evidence>
<dbReference type="InterPro" id="IPR029526">
    <property type="entry name" value="PGBD"/>
</dbReference>
<accession>A0A9J6EVS3</accession>
<dbReference type="PANTHER" id="PTHR46599">
    <property type="entry name" value="PIGGYBAC TRANSPOSABLE ELEMENT-DERIVED PROTEIN 4"/>
    <property type="match status" value="1"/>
</dbReference>
<feature type="region of interest" description="Disordered" evidence="1">
    <location>
        <begin position="26"/>
        <end position="49"/>
    </location>
</feature>
<keyword evidence="4" id="KW-1185">Reference proteome</keyword>
<name>A0A9J6EVS3_RHIMP</name>
<dbReference type="EMBL" id="JABSTU010000001">
    <property type="protein sequence ID" value="KAH8038434.1"/>
    <property type="molecule type" value="Genomic_DNA"/>
</dbReference>
<reference evidence="3" key="2">
    <citation type="submission" date="2021-09" db="EMBL/GenBank/DDBJ databases">
        <authorList>
            <person name="Jia N."/>
            <person name="Wang J."/>
            <person name="Shi W."/>
            <person name="Du L."/>
            <person name="Sun Y."/>
            <person name="Zhan W."/>
            <person name="Jiang J."/>
            <person name="Wang Q."/>
            <person name="Zhang B."/>
            <person name="Ji P."/>
            <person name="Sakyi L.B."/>
            <person name="Cui X."/>
            <person name="Yuan T."/>
            <person name="Jiang B."/>
            <person name="Yang W."/>
            <person name="Lam T.T.-Y."/>
            <person name="Chang Q."/>
            <person name="Ding S."/>
            <person name="Wang X."/>
            <person name="Zhu J."/>
            <person name="Ruan X."/>
            <person name="Zhao L."/>
            <person name="Wei J."/>
            <person name="Que T."/>
            <person name="Du C."/>
            <person name="Cheng J."/>
            <person name="Dai P."/>
            <person name="Han X."/>
            <person name="Huang E."/>
            <person name="Gao Y."/>
            <person name="Liu J."/>
            <person name="Shao H."/>
            <person name="Ye R."/>
            <person name="Li L."/>
            <person name="Wei W."/>
            <person name="Wang X."/>
            <person name="Wang C."/>
            <person name="Huo Q."/>
            <person name="Li W."/>
            <person name="Guo W."/>
            <person name="Chen H."/>
            <person name="Chen S."/>
            <person name="Zhou L."/>
            <person name="Zhou L."/>
            <person name="Ni X."/>
            <person name="Tian J."/>
            <person name="Zhou Y."/>
            <person name="Sheng Y."/>
            <person name="Liu T."/>
            <person name="Pan Y."/>
            <person name="Xia L."/>
            <person name="Li J."/>
            <person name="Zhao F."/>
            <person name="Cao W."/>
        </authorList>
    </citation>
    <scope>NUCLEOTIDE SEQUENCE</scope>
    <source>
        <strain evidence="3">Rmic-2018</strain>
        <tissue evidence="3">Larvae</tissue>
    </source>
</reference>
<proteinExistence type="predicted"/>
<dbReference type="Pfam" id="PF13843">
    <property type="entry name" value="DDE_Tnp_1_7"/>
    <property type="match status" value="1"/>
</dbReference>
<reference evidence="3" key="1">
    <citation type="journal article" date="2020" name="Cell">
        <title>Large-Scale Comparative Analyses of Tick Genomes Elucidate Their Genetic Diversity and Vector Capacities.</title>
        <authorList>
            <consortium name="Tick Genome and Microbiome Consortium (TIGMIC)"/>
            <person name="Jia N."/>
            <person name="Wang J."/>
            <person name="Shi W."/>
            <person name="Du L."/>
            <person name="Sun Y."/>
            <person name="Zhan W."/>
            <person name="Jiang J.F."/>
            <person name="Wang Q."/>
            <person name="Zhang B."/>
            <person name="Ji P."/>
            <person name="Bell-Sakyi L."/>
            <person name="Cui X.M."/>
            <person name="Yuan T.T."/>
            <person name="Jiang B.G."/>
            <person name="Yang W.F."/>
            <person name="Lam T.T."/>
            <person name="Chang Q.C."/>
            <person name="Ding S.J."/>
            <person name="Wang X.J."/>
            <person name="Zhu J.G."/>
            <person name="Ruan X.D."/>
            <person name="Zhao L."/>
            <person name="Wei J.T."/>
            <person name="Ye R.Z."/>
            <person name="Que T.C."/>
            <person name="Du C.H."/>
            <person name="Zhou Y.H."/>
            <person name="Cheng J.X."/>
            <person name="Dai P.F."/>
            <person name="Guo W.B."/>
            <person name="Han X.H."/>
            <person name="Huang E.J."/>
            <person name="Li L.F."/>
            <person name="Wei W."/>
            <person name="Gao Y.C."/>
            <person name="Liu J.Z."/>
            <person name="Shao H.Z."/>
            <person name="Wang X."/>
            <person name="Wang C.C."/>
            <person name="Yang T.C."/>
            <person name="Huo Q.B."/>
            <person name="Li W."/>
            <person name="Chen H.Y."/>
            <person name="Chen S.E."/>
            <person name="Zhou L.G."/>
            <person name="Ni X.B."/>
            <person name="Tian J.H."/>
            <person name="Sheng Y."/>
            <person name="Liu T."/>
            <person name="Pan Y.S."/>
            <person name="Xia L.Y."/>
            <person name="Li J."/>
            <person name="Zhao F."/>
            <person name="Cao W.C."/>
        </authorList>
    </citation>
    <scope>NUCLEOTIDE SEQUENCE</scope>
    <source>
        <strain evidence="3">Rmic-2018</strain>
    </source>
</reference>
<feature type="region of interest" description="Disordered" evidence="1">
    <location>
        <begin position="62"/>
        <end position="150"/>
    </location>
</feature>
<feature type="compositionally biased region" description="Acidic residues" evidence="1">
    <location>
        <begin position="71"/>
        <end position="98"/>
    </location>
</feature>
<feature type="compositionally biased region" description="Basic residues" evidence="1">
    <location>
        <begin position="109"/>
        <end position="128"/>
    </location>
</feature>
<sequence>MMLDSDSQCGYRLSARAALLFAKKGNPLEGAGENNPLFEGFATTTPDNKKRLTAEEALELFWSLPENSNNSDDEEFESSEDEVWDLPPDEYSENESDVENAPPASSSMLKKRRRPPYAGKRKKKRKSAVSKADTENDSEGPQWDTSTVCMPTPTNHSFTISQRLSPTITALDAFSLYFDNEVLDHILEQTNFYAEQTQRKGWVPLTRDELEAYIGMLILMSVNRMHQLQMYWSSDSFFYVNEIAKVMTYKRFQMICNCLHLNDNDKMPGYGDKDFDRAYKCVL</sequence>